<reference evidence="25" key="1">
    <citation type="submission" date="2019-09" db="EMBL/GenBank/DDBJ databases">
        <title>Bird 10,000 Genomes (B10K) Project - Family phase.</title>
        <authorList>
            <person name="Zhang G."/>
        </authorList>
    </citation>
    <scope>NUCLEOTIDE SEQUENCE</scope>
    <source>
        <strain evidence="25">B10K-DU-024-03</strain>
        <tissue evidence="25">Muscle</tissue>
    </source>
</reference>
<dbReference type="Gene3D" id="1.20.900.10">
    <property type="entry name" value="Dbl homology (DH) domain"/>
    <property type="match status" value="1"/>
</dbReference>
<comment type="subcellular location">
    <subcellularLocation>
        <location evidence="2">Cell junction</location>
    </subcellularLocation>
    <subcellularLocation>
        <location evidence="1">Cytoplasm</location>
        <location evidence="1">Cytoskeleton</location>
    </subcellularLocation>
    <subcellularLocation>
        <location evidence="3">Golgi apparatus</location>
        <location evidence="3">Golgi stack</location>
    </subcellularLocation>
    <subcellularLocation>
        <location evidence="17">Synapse</location>
    </subcellularLocation>
</comment>
<feature type="coiled-coil region" evidence="20">
    <location>
        <begin position="689"/>
        <end position="739"/>
    </location>
</feature>
<dbReference type="FunFam" id="1.20.900.10:FF:000023">
    <property type="entry name" value="dynamin-binding protein isoform X2"/>
    <property type="match status" value="1"/>
</dbReference>
<dbReference type="FunFam" id="2.30.30.40:FF:000120">
    <property type="entry name" value="dynamin-binding protein isoform X1"/>
    <property type="match status" value="1"/>
</dbReference>
<sequence length="1549" mass="171640">MEAGSVVRAVFDFCPSVSEELPLFVGDVIEVLSVVDEFWLLGKKEGVTGQFPSSFVEPVDIPPLKQGEKLFVCTSDFKSQEPGSLSLQRGDLVILGGSLASSWLQGRSSWGSKGFFPSSCVRELCLSVRSRQLSQSSLLEVPAYSLGQARALMDLSAQLEEELDFREGDVINIVGVSEPGWFEGELRGRRGIFPEGFVELLTPLRASGTSVDPEPTGTCDTNGTVEMPPKEEEEPGSTYGVALYQFQALETKELDFDVGDRIRIVGILEDGWLEGELRGKRGIFPHRFVRLEASEVCREKAGAGDPQGGGSCGVTIHPDTESTCSEALLLSGKDRREKEDVVAAHPEPDTILSHKAGRSEYPLDTDLRQHETLPSTGHQGPHPKGTADPLPFDCTKTVNGLLPSAQLPSQQGNRPGQAGELEPRATVSASPGNSETHALPEYDGDSLTVSPQAPHSPPDPYRSQAISCPNSWAATKPQENQSSAQDLDGWVDSQQEKSKPCSSSLGGAQVGLDTWAGSWGECCPLTVQGDGCTDLDSKLTEQLAQFEKSLSSTGAEQDKVSRHFSILDYSSEKDIVRGSPECAPHARQPERRKALRPPPPRPGSLVTTPVHMLGGQVPKGRSLSFSVKPSRPAPRPPSGNQRKNMGPAQLQPSAQEQRVEEGCEDLTRAGSASPHSILLTRIGEVERDLEAYGKTRAELSLMLEEQQDELVRVETLENLAFCDSNIESLSVELQELREMTLLSSQTPSLETFSAATESPEQRMLEKRSKVIEELLQTERDYIRDLEMCVERIMVPLQQSQVQNVDFEALFGNIHMVISFSKQLLSTLESSDAIGPVFLAQRAELESVYRVYCQNHDEAIALLETYEKDEKMQKLLLDLLDSLRFEGCTNYINLGSFLIKPVQRVMRYPLLLMELLSATPEAHPDKAPLTAAVLAVKEINVNINEYKRRKDLVLKYRKGDEDSLMEKISKLNFHSIIKKSNRVSSHLKHLTGFAPQMKDEAFEEVEKNFRMQERLIKSFIRDLSLYLQHVRESACMKALAAVSMWDLCNEKGSGDLDQFQKVNRLISDQLFSSFKERTERLVSSPLNQLLSMFAGPHKLVQKRFDKLLDFHNCTERAEKLKDKRTLEELQSARNNYEALNAQLLDELPQFLRFAKELFASCVRGYAEAHCDFVRLALEELRPLLSLLKVSSREGNLIAIFQDEHSRVLQQLQAFTFFPESQAAPKKAFERKTVERQSARRQPLVSMVSSLCPVSGLAQPGTATYTCLVPLQPSYLLQSDDIRAALLARYAPDSLFQADRNFNAAQDLDVSLMEGDIVGVIKKKDPMGSQNRWLIDNGVTKGFVYSSFLKPYNPRRSQSDVSVGSHSSNESEHSSSSPQSNTALTFSPSGAAVTFTQRPPQDLASSADLHQSLQPPLEADSPSLPQLGSGDRMAPLEAGAVTSQRRYSRPELGCSPSSRNGYPAKAHLRPAPSVEDRDSGLESSESEGNQVYYALYTFKGRNTNELSVSANQRLRILQFEDITGNREWWLAEAHGKQGYVPSSYIRKTEYT</sequence>
<feature type="domain" description="SH3" evidence="22">
    <location>
        <begin position="66"/>
        <end position="126"/>
    </location>
</feature>
<dbReference type="SMART" id="SM00325">
    <property type="entry name" value="RhoGEF"/>
    <property type="match status" value="1"/>
</dbReference>
<comment type="subunit">
    <text evidence="18">Binds DNM1 via its N-terminal SH3 domains. The C-terminal SH3 domain binds a complex containing actin, tubulin, Hsp70 and actin-regulatory proteins, such as ENAH, EVL, WIRE, CR16, WAVE1 and NAP1L1. Interacts with FASLG. Interacts (via SH3 domain 6) with WASL. Interacts (via SH3 domain 6) interacts with ENAH. Interacts (via C-terminal domain) with TJP1; required for the apical cell-cell junction localization of DNMBP.</text>
</comment>
<evidence type="ECO:0000256" key="15">
    <source>
        <dbReference type="ARBA" id="ARBA00023212"/>
    </source>
</evidence>
<evidence type="ECO:0000256" key="8">
    <source>
        <dbReference type="ARBA" id="ARBA00022658"/>
    </source>
</evidence>
<evidence type="ECO:0000256" key="19">
    <source>
        <dbReference type="PROSITE-ProRule" id="PRU00192"/>
    </source>
</evidence>
<dbReference type="PROSITE" id="PS50002">
    <property type="entry name" value="SH3"/>
    <property type="match status" value="6"/>
</dbReference>
<dbReference type="InterPro" id="IPR027267">
    <property type="entry name" value="AH/BAR_dom_sf"/>
</dbReference>
<evidence type="ECO:0000256" key="10">
    <source>
        <dbReference type="ARBA" id="ARBA00022949"/>
    </source>
</evidence>
<feature type="region of interest" description="Disordered" evidence="21">
    <location>
        <begin position="1411"/>
        <end position="1484"/>
    </location>
</feature>
<keyword evidence="12" id="KW-0770">Synapse</keyword>
<keyword evidence="10" id="KW-0965">Cell junction</keyword>
<feature type="region of interest" description="Disordered" evidence="21">
    <location>
        <begin position="576"/>
        <end position="669"/>
    </location>
</feature>
<organism evidence="25 26">
    <name type="scientific">Halcyon senegalensis</name>
    <dbReference type="NCBI Taxonomy" id="342381"/>
    <lineage>
        <taxon>Eukaryota</taxon>
        <taxon>Metazoa</taxon>
        <taxon>Chordata</taxon>
        <taxon>Craniata</taxon>
        <taxon>Vertebrata</taxon>
        <taxon>Euteleostomi</taxon>
        <taxon>Archelosauria</taxon>
        <taxon>Archosauria</taxon>
        <taxon>Dinosauria</taxon>
        <taxon>Saurischia</taxon>
        <taxon>Theropoda</taxon>
        <taxon>Coelurosauria</taxon>
        <taxon>Aves</taxon>
        <taxon>Neognathae</taxon>
        <taxon>Neoaves</taxon>
        <taxon>Telluraves</taxon>
        <taxon>Coraciimorphae</taxon>
        <taxon>Coraciiformes</taxon>
        <taxon>Alcedinidae</taxon>
        <taxon>Halcyon</taxon>
    </lineage>
</organism>
<feature type="domain" description="SH3" evidence="22">
    <location>
        <begin position="144"/>
        <end position="203"/>
    </location>
</feature>
<gene>
    <name evidence="25" type="primary">Dnmbp</name>
    <name evidence="25" type="ORF">HALSEN_R04257</name>
</gene>
<keyword evidence="13" id="KW-0333">Golgi apparatus</keyword>
<feature type="domain" description="SH3" evidence="22">
    <location>
        <begin position="1485"/>
        <end position="1548"/>
    </location>
</feature>
<keyword evidence="14 20" id="KW-0175">Coiled coil</keyword>
<evidence type="ECO:0000256" key="3">
    <source>
        <dbReference type="ARBA" id="ARBA00004348"/>
    </source>
</evidence>
<dbReference type="CDD" id="cd11796">
    <property type="entry name" value="SH3_DNMBP_N3"/>
    <property type="match status" value="1"/>
</dbReference>
<evidence type="ECO:0000256" key="4">
    <source>
        <dbReference type="ARBA" id="ARBA00018186"/>
    </source>
</evidence>
<dbReference type="FunFam" id="2.30.30.40:FF:000084">
    <property type="entry name" value="dynamin-binding protein isoform X1"/>
    <property type="match status" value="1"/>
</dbReference>
<accession>A0A851Y658</accession>
<dbReference type="InterPro" id="IPR035817">
    <property type="entry name" value="DNMBP_SH3_N1"/>
</dbReference>
<keyword evidence="7" id="KW-0597">Phosphoprotein</keyword>
<dbReference type="PROSITE" id="PS50010">
    <property type="entry name" value="DH_2"/>
    <property type="match status" value="1"/>
</dbReference>
<dbReference type="SUPFAM" id="SSF48065">
    <property type="entry name" value="DBL homology domain (DH-domain)"/>
    <property type="match status" value="1"/>
</dbReference>
<dbReference type="PRINTS" id="PR00499">
    <property type="entry name" value="P67PHOX"/>
</dbReference>
<evidence type="ECO:0000313" key="26">
    <source>
        <dbReference type="Proteomes" id="UP000648918"/>
    </source>
</evidence>
<dbReference type="CDD" id="cd11798">
    <property type="entry name" value="SH3_DNMBP_C1"/>
    <property type="match status" value="1"/>
</dbReference>
<protein>
    <recommendedName>
        <fullName evidence="4">Dynamin-binding protein</fullName>
    </recommendedName>
    <alternativeName>
        <fullName evidence="16">Scaffold protein Tuba</fullName>
    </alternativeName>
</protein>
<dbReference type="GO" id="GO:0060271">
    <property type="term" value="P:cilium assembly"/>
    <property type="evidence" value="ECO:0007669"/>
    <property type="project" value="TreeGrafter"/>
</dbReference>
<dbReference type="CDD" id="cd11795">
    <property type="entry name" value="SH3_DNMBP_N2"/>
    <property type="match status" value="1"/>
</dbReference>
<evidence type="ECO:0000256" key="5">
    <source>
        <dbReference type="ARBA" id="ARBA00022443"/>
    </source>
</evidence>
<dbReference type="GO" id="GO:0005795">
    <property type="term" value="C:Golgi stack"/>
    <property type="evidence" value="ECO:0007669"/>
    <property type="project" value="UniProtKB-SubCell"/>
</dbReference>
<feature type="compositionally biased region" description="Low complexity" evidence="21">
    <location>
        <begin position="1357"/>
        <end position="1379"/>
    </location>
</feature>
<feature type="region of interest" description="Disordered" evidence="21">
    <location>
        <begin position="208"/>
        <end position="236"/>
    </location>
</feature>
<dbReference type="PANTHER" id="PTHR22834:SF19">
    <property type="entry name" value="DYNAMIN-BINDING PROTEIN"/>
    <property type="match status" value="1"/>
</dbReference>
<feature type="region of interest" description="Disordered" evidence="21">
    <location>
        <begin position="335"/>
        <end position="505"/>
    </location>
</feature>
<dbReference type="CDD" id="cd11794">
    <property type="entry name" value="SH3_DNMBP_N1"/>
    <property type="match status" value="1"/>
</dbReference>
<evidence type="ECO:0000256" key="14">
    <source>
        <dbReference type="ARBA" id="ARBA00023054"/>
    </source>
</evidence>
<feature type="domain" description="SH3" evidence="22">
    <location>
        <begin position="2"/>
        <end position="61"/>
    </location>
</feature>
<evidence type="ECO:0000259" key="22">
    <source>
        <dbReference type="PROSITE" id="PS50002"/>
    </source>
</evidence>
<evidence type="ECO:0000256" key="2">
    <source>
        <dbReference type="ARBA" id="ARBA00004282"/>
    </source>
</evidence>
<feature type="compositionally biased region" description="Basic and acidic residues" evidence="21">
    <location>
        <begin position="657"/>
        <end position="667"/>
    </location>
</feature>
<evidence type="ECO:0000256" key="20">
    <source>
        <dbReference type="SAM" id="Coils"/>
    </source>
</evidence>
<dbReference type="GO" id="GO:0070161">
    <property type="term" value="C:anchoring junction"/>
    <property type="evidence" value="ECO:0007669"/>
    <property type="project" value="UniProtKB-SubCell"/>
</dbReference>
<dbReference type="Pfam" id="PF07653">
    <property type="entry name" value="SH3_2"/>
    <property type="match status" value="1"/>
</dbReference>
<evidence type="ECO:0000256" key="9">
    <source>
        <dbReference type="ARBA" id="ARBA00022737"/>
    </source>
</evidence>
<dbReference type="GO" id="GO:0005085">
    <property type="term" value="F:guanyl-nucleotide exchange factor activity"/>
    <property type="evidence" value="ECO:0007669"/>
    <property type="project" value="UniProtKB-KW"/>
</dbReference>
<feature type="non-terminal residue" evidence="25">
    <location>
        <position position="1"/>
    </location>
</feature>
<dbReference type="InterPro" id="IPR001452">
    <property type="entry name" value="SH3_domain"/>
</dbReference>
<keyword evidence="6" id="KW-0963">Cytoplasm</keyword>
<dbReference type="InterPro" id="IPR036028">
    <property type="entry name" value="SH3-like_dom_sf"/>
</dbReference>
<keyword evidence="26" id="KW-1185">Reference proteome</keyword>
<dbReference type="GO" id="GO:0035556">
    <property type="term" value="P:intracellular signal transduction"/>
    <property type="evidence" value="ECO:0007669"/>
    <property type="project" value="InterPro"/>
</dbReference>
<evidence type="ECO:0000256" key="18">
    <source>
        <dbReference type="ARBA" id="ARBA00062167"/>
    </source>
</evidence>
<proteinExistence type="predicted"/>
<feature type="compositionally biased region" description="Basic and acidic residues" evidence="21">
    <location>
        <begin position="335"/>
        <end position="348"/>
    </location>
</feature>
<dbReference type="CDD" id="cd07589">
    <property type="entry name" value="BAR_DNMBP"/>
    <property type="match status" value="1"/>
</dbReference>
<evidence type="ECO:0000256" key="13">
    <source>
        <dbReference type="ARBA" id="ARBA00023034"/>
    </source>
</evidence>
<evidence type="ECO:0000256" key="17">
    <source>
        <dbReference type="ARBA" id="ARBA00034103"/>
    </source>
</evidence>
<dbReference type="InterPro" id="IPR035818">
    <property type="entry name" value="DNMBP_SH3_N2"/>
</dbReference>
<dbReference type="Proteomes" id="UP000648918">
    <property type="component" value="Unassembled WGS sequence"/>
</dbReference>
<dbReference type="FunFam" id="2.30.30.40:FF:000138">
    <property type="entry name" value="dynamin-binding protein isoform X1"/>
    <property type="match status" value="1"/>
</dbReference>
<dbReference type="SMART" id="SM00721">
    <property type="entry name" value="BAR"/>
    <property type="match status" value="1"/>
</dbReference>
<dbReference type="CDD" id="cd00160">
    <property type="entry name" value="RhoGEF"/>
    <property type="match status" value="1"/>
</dbReference>
<dbReference type="InterPro" id="IPR035899">
    <property type="entry name" value="DBL_dom_sf"/>
</dbReference>
<dbReference type="FunFam" id="2.30.30.40:FF:000066">
    <property type="entry name" value="dynamin-binding protein isoform X1"/>
    <property type="match status" value="1"/>
</dbReference>
<evidence type="ECO:0000313" key="25">
    <source>
        <dbReference type="EMBL" id="NXD75556.1"/>
    </source>
</evidence>
<feature type="domain" description="BAR" evidence="24">
    <location>
        <begin position="986"/>
        <end position="1195"/>
    </location>
</feature>
<dbReference type="FunFam" id="2.30.30.40:FF:000160">
    <property type="entry name" value="dynamin-binding protein isoform X1"/>
    <property type="match status" value="1"/>
</dbReference>
<dbReference type="InterPro" id="IPR035820">
    <property type="entry name" value="DNMBP_SH3_C1"/>
</dbReference>
<dbReference type="Pfam" id="PF00018">
    <property type="entry name" value="SH3_1"/>
    <property type="match status" value="2"/>
</dbReference>
<evidence type="ECO:0000259" key="24">
    <source>
        <dbReference type="PROSITE" id="PS51021"/>
    </source>
</evidence>
<name>A0A851Y658_9AVES</name>
<feature type="region of interest" description="Disordered" evidence="21">
    <location>
        <begin position="1353"/>
        <end position="1384"/>
    </location>
</feature>
<comment type="caution">
    <text evidence="25">The sequence shown here is derived from an EMBL/GenBank/DDBJ whole genome shotgun (WGS) entry which is preliminary data.</text>
</comment>
<feature type="non-terminal residue" evidence="25">
    <location>
        <position position="1549"/>
    </location>
</feature>
<dbReference type="InterPro" id="IPR051492">
    <property type="entry name" value="Dynamin-Rho_GEF"/>
</dbReference>
<evidence type="ECO:0000256" key="1">
    <source>
        <dbReference type="ARBA" id="ARBA00004245"/>
    </source>
</evidence>
<evidence type="ECO:0000259" key="23">
    <source>
        <dbReference type="PROSITE" id="PS50010"/>
    </source>
</evidence>
<dbReference type="CDD" id="cd11797">
    <property type="entry name" value="SH3_DNMBP_N4"/>
    <property type="match status" value="1"/>
</dbReference>
<evidence type="ECO:0000256" key="21">
    <source>
        <dbReference type="SAM" id="MobiDB-lite"/>
    </source>
</evidence>
<keyword evidence="9" id="KW-0677">Repeat</keyword>
<feature type="compositionally biased region" description="Polar residues" evidence="21">
    <location>
        <begin position="464"/>
        <end position="485"/>
    </location>
</feature>
<feature type="domain" description="DH" evidence="23">
    <location>
        <begin position="766"/>
        <end position="945"/>
    </location>
</feature>
<keyword evidence="11" id="KW-0007">Acetylation</keyword>
<keyword evidence="15" id="KW-0206">Cytoskeleton</keyword>
<dbReference type="SUPFAM" id="SSF103657">
    <property type="entry name" value="BAR/IMD domain-like"/>
    <property type="match status" value="1"/>
</dbReference>
<dbReference type="PROSITE" id="PS00741">
    <property type="entry name" value="DH_1"/>
    <property type="match status" value="1"/>
</dbReference>
<dbReference type="Gene3D" id="2.30.30.40">
    <property type="entry name" value="SH3 Domains"/>
    <property type="match status" value="6"/>
</dbReference>
<dbReference type="PROSITE" id="PS51021">
    <property type="entry name" value="BAR"/>
    <property type="match status" value="1"/>
</dbReference>
<dbReference type="Pfam" id="PF14604">
    <property type="entry name" value="SH3_9"/>
    <property type="match status" value="2"/>
</dbReference>
<feature type="compositionally biased region" description="Polar residues" evidence="21">
    <location>
        <begin position="427"/>
        <end position="436"/>
    </location>
</feature>
<dbReference type="InterPro" id="IPR035819">
    <property type="entry name" value="DNMBP_SH3_N3"/>
</dbReference>
<dbReference type="CDD" id="cd12141">
    <property type="entry name" value="SH3_DNMBP_C2"/>
    <property type="match status" value="1"/>
</dbReference>
<dbReference type="Gene3D" id="1.20.1270.60">
    <property type="entry name" value="Arfaptin homology (AH) domain/BAR domain"/>
    <property type="match status" value="1"/>
</dbReference>
<dbReference type="InterPro" id="IPR004148">
    <property type="entry name" value="BAR_dom"/>
</dbReference>
<dbReference type="OrthoDB" id="6244550at2759"/>
<dbReference type="FunFam" id="1.20.1270.60:FF:000027">
    <property type="entry name" value="dynamin-binding protein isoform X1"/>
    <property type="match status" value="1"/>
</dbReference>
<dbReference type="PANTHER" id="PTHR22834">
    <property type="entry name" value="NUCLEAR FUSION PROTEIN FUS2"/>
    <property type="match status" value="1"/>
</dbReference>
<dbReference type="EMBL" id="WBNJ01000008">
    <property type="protein sequence ID" value="NXD75556.1"/>
    <property type="molecule type" value="Genomic_DNA"/>
</dbReference>
<evidence type="ECO:0000256" key="11">
    <source>
        <dbReference type="ARBA" id="ARBA00022990"/>
    </source>
</evidence>
<dbReference type="Pfam" id="PF03114">
    <property type="entry name" value="BAR"/>
    <property type="match status" value="1"/>
</dbReference>
<evidence type="ECO:0000256" key="7">
    <source>
        <dbReference type="ARBA" id="ARBA00022553"/>
    </source>
</evidence>
<dbReference type="FunFam" id="2.30.30.40:FF:000165">
    <property type="entry name" value="dynamin-binding protein isoform X1"/>
    <property type="match status" value="1"/>
</dbReference>
<evidence type="ECO:0000256" key="6">
    <source>
        <dbReference type="ARBA" id="ARBA00022490"/>
    </source>
</evidence>
<keyword evidence="8" id="KW-0344">Guanine-nucleotide releasing factor</keyword>
<evidence type="ECO:0000256" key="12">
    <source>
        <dbReference type="ARBA" id="ARBA00023018"/>
    </source>
</evidence>
<dbReference type="SMART" id="SM00326">
    <property type="entry name" value="SH3"/>
    <property type="match status" value="6"/>
</dbReference>
<feature type="domain" description="SH3" evidence="22">
    <location>
        <begin position="1289"/>
        <end position="1352"/>
    </location>
</feature>
<dbReference type="InterPro" id="IPR000219">
    <property type="entry name" value="DH_dom"/>
</dbReference>
<dbReference type="SUPFAM" id="SSF50044">
    <property type="entry name" value="SH3-domain"/>
    <property type="match status" value="6"/>
</dbReference>
<dbReference type="GO" id="GO:0005856">
    <property type="term" value="C:cytoskeleton"/>
    <property type="evidence" value="ECO:0007669"/>
    <property type="project" value="UniProtKB-SubCell"/>
</dbReference>
<feature type="domain" description="SH3" evidence="22">
    <location>
        <begin position="235"/>
        <end position="294"/>
    </location>
</feature>
<dbReference type="Pfam" id="PF00621">
    <property type="entry name" value="RhoGEF"/>
    <property type="match status" value="1"/>
</dbReference>
<dbReference type="InterPro" id="IPR001331">
    <property type="entry name" value="GDS_CDC24_CS"/>
</dbReference>
<dbReference type="GO" id="GO:0045202">
    <property type="term" value="C:synapse"/>
    <property type="evidence" value="ECO:0007669"/>
    <property type="project" value="UniProtKB-SubCell"/>
</dbReference>
<evidence type="ECO:0000256" key="16">
    <source>
        <dbReference type="ARBA" id="ARBA00032587"/>
    </source>
</evidence>
<keyword evidence="5 19" id="KW-0728">SH3 domain</keyword>